<dbReference type="PANTHER" id="PTHR11728">
    <property type="entry name" value="GLYCEROL-3-PHOSPHATE DEHYDROGENASE"/>
    <property type="match status" value="1"/>
</dbReference>
<dbReference type="GO" id="GO:0005829">
    <property type="term" value="C:cytosol"/>
    <property type="evidence" value="ECO:0007669"/>
    <property type="project" value="TreeGrafter"/>
</dbReference>
<keyword evidence="2" id="KW-1185">Reference proteome</keyword>
<protein>
    <recommendedName>
        <fullName evidence="3">Reverse transcriptase Ty1/copia-type domain-containing protein</fullName>
    </recommendedName>
</protein>
<accession>A0AAQ3MYG3</accession>
<dbReference type="InterPro" id="IPR008927">
    <property type="entry name" value="6-PGluconate_DH-like_C_sf"/>
</dbReference>
<evidence type="ECO:0000313" key="2">
    <source>
        <dbReference type="Proteomes" id="UP001374535"/>
    </source>
</evidence>
<dbReference type="AlphaFoldDB" id="A0AAQ3MYG3"/>
<gene>
    <name evidence="1" type="ORF">V8G54_025822</name>
</gene>
<sequence>MVAALTNESATSKSVYFAHCTSEMIFITHLLAEEPEKLAGPLLADTYVTLLKGRNAWYGQKLAKGELNLEMGDNIKGKGMIQRYKTHLVAEGFTHSHMALITLSPDAKPNSIRLRQFDVKNAFLNGYLVEECIRKPLQDMERTDNGLKQRAWFEKFTQFTSKSWQGILQKQEYRAWLVGCMICFAENYSSRVSDAHTNVKEVEKIGAIWLSFVTSKKQIAGVFTKGLPKPSFKLFVKQVGHVRPMLRLEGGGVSAVRAFYELLSHSSLNVLNPEENKHVAPVELCPILKMLYRILIAREYPTQAILQALRDETTNDPRDRIEIAQSHVFYRPSLLGHKI</sequence>
<dbReference type="InterPro" id="IPR013328">
    <property type="entry name" value="6PGD_dom2"/>
</dbReference>
<dbReference type="GO" id="GO:0006072">
    <property type="term" value="P:glycerol-3-phosphate metabolic process"/>
    <property type="evidence" value="ECO:0007669"/>
    <property type="project" value="TreeGrafter"/>
</dbReference>
<organism evidence="1 2">
    <name type="scientific">Vigna mungo</name>
    <name type="common">Black gram</name>
    <name type="synonym">Phaseolus mungo</name>
    <dbReference type="NCBI Taxonomy" id="3915"/>
    <lineage>
        <taxon>Eukaryota</taxon>
        <taxon>Viridiplantae</taxon>
        <taxon>Streptophyta</taxon>
        <taxon>Embryophyta</taxon>
        <taxon>Tracheophyta</taxon>
        <taxon>Spermatophyta</taxon>
        <taxon>Magnoliopsida</taxon>
        <taxon>eudicotyledons</taxon>
        <taxon>Gunneridae</taxon>
        <taxon>Pentapetalae</taxon>
        <taxon>rosids</taxon>
        <taxon>fabids</taxon>
        <taxon>Fabales</taxon>
        <taxon>Fabaceae</taxon>
        <taxon>Papilionoideae</taxon>
        <taxon>50 kb inversion clade</taxon>
        <taxon>NPAAA clade</taxon>
        <taxon>indigoferoid/millettioid clade</taxon>
        <taxon>Phaseoleae</taxon>
        <taxon>Vigna</taxon>
    </lineage>
</organism>
<reference evidence="1 2" key="1">
    <citation type="journal article" date="2023" name="Life. Sci Alliance">
        <title>Evolutionary insights into 3D genome organization and epigenetic landscape of Vigna mungo.</title>
        <authorList>
            <person name="Junaid A."/>
            <person name="Singh B."/>
            <person name="Bhatia S."/>
        </authorList>
    </citation>
    <scope>NUCLEOTIDE SEQUENCE [LARGE SCALE GENOMIC DNA]</scope>
    <source>
        <strain evidence="1">Urdbean</strain>
    </source>
</reference>
<proteinExistence type="predicted"/>
<dbReference type="EMBL" id="CP144693">
    <property type="protein sequence ID" value="WVY99752.1"/>
    <property type="molecule type" value="Genomic_DNA"/>
</dbReference>
<dbReference type="PANTHER" id="PTHR11728:SF33">
    <property type="entry name" value="GLYCEROL-3-PHOSPHATE DEHYDROGENASE [NAD(+)]"/>
    <property type="match status" value="1"/>
</dbReference>
<name>A0AAQ3MYG3_VIGMU</name>
<evidence type="ECO:0000313" key="1">
    <source>
        <dbReference type="EMBL" id="WVY99752.1"/>
    </source>
</evidence>
<dbReference type="Proteomes" id="UP001374535">
    <property type="component" value="Chromosome 8"/>
</dbReference>
<evidence type="ECO:0008006" key="3">
    <source>
        <dbReference type="Google" id="ProtNLM"/>
    </source>
</evidence>
<dbReference type="Gene3D" id="1.10.1040.10">
    <property type="entry name" value="N-(1-d-carboxylethyl)-l-norvaline Dehydrogenase, domain 2"/>
    <property type="match status" value="1"/>
</dbReference>
<dbReference type="SUPFAM" id="SSF48179">
    <property type="entry name" value="6-phosphogluconate dehydrogenase C-terminal domain-like"/>
    <property type="match status" value="1"/>
</dbReference>
<dbReference type="GO" id="GO:0047952">
    <property type="term" value="F:glycerol-3-phosphate dehydrogenase [NAD(P)+] activity"/>
    <property type="evidence" value="ECO:0007669"/>
    <property type="project" value="TreeGrafter"/>
</dbReference>